<dbReference type="InterPro" id="IPR011642">
    <property type="entry name" value="Gate_dom"/>
</dbReference>
<dbReference type="InterPro" id="IPR011640">
    <property type="entry name" value="Fe2_transport_prot_B_C"/>
</dbReference>
<evidence type="ECO:0000259" key="16">
    <source>
        <dbReference type="PROSITE" id="PS51711"/>
    </source>
</evidence>
<evidence type="ECO:0000256" key="15">
    <source>
        <dbReference type="RuleBase" id="RU362098"/>
    </source>
</evidence>
<keyword evidence="7 15" id="KW-1133">Transmembrane helix</keyword>
<evidence type="ECO:0000256" key="3">
    <source>
        <dbReference type="ARBA" id="ARBA00022475"/>
    </source>
</evidence>
<evidence type="ECO:0000256" key="13">
    <source>
        <dbReference type="PIRSR" id="PIRSR603373-1"/>
    </source>
</evidence>
<dbReference type="CDD" id="cd01879">
    <property type="entry name" value="FeoB"/>
    <property type="match status" value="1"/>
</dbReference>
<dbReference type="Pfam" id="PF07670">
    <property type="entry name" value="Gate"/>
    <property type="match status" value="2"/>
</dbReference>
<feature type="binding site" evidence="14">
    <location>
        <position position="19"/>
    </location>
    <ligand>
        <name>Mg(2+)</name>
        <dbReference type="ChEBI" id="CHEBI:18420"/>
        <label>2</label>
    </ligand>
</feature>
<feature type="binding site" evidence="13">
    <location>
        <begin position="54"/>
        <end position="57"/>
    </location>
    <ligand>
        <name>GTP</name>
        <dbReference type="ChEBI" id="CHEBI:37565"/>
        <label>1</label>
    </ligand>
</feature>
<evidence type="ECO:0000313" key="17">
    <source>
        <dbReference type="EMBL" id="MBB3167340.1"/>
    </source>
</evidence>
<feature type="binding site" evidence="13">
    <location>
        <begin position="33"/>
        <end position="37"/>
    </location>
    <ligand>
        <name>GTP</name>
        <dbReference type="ChEBI" id="CHEBI:37565"/>
        <label>1</label>
    </ligand>
</feature>
<evidence type="ECO:0000313" key="18">
    <source>
        <dbReference type="Proteomes" id="UP000559987"/>
    </source>
</evidence>
<dbReference type="PROSITE" id="PS51711">
    <property type="entry name" value="G_FEOB"/>
    <property type="match status" value="1"/>
</dbReference>
<reference evidence="17 18" key="1">
    <citation type="submission" date="2020-08" db="EMBL/GenBank/DDBJ databases">
        <title>Genomic Encyclopedia of Type Strains, Phase III (KMG-III): the genomes of soil and plant-associated and newly described type strains.</title>
        <authorList>
            <person name="Whitman W."/>
        </authorList>
    </citation>
    <scope>NUCLEOTIDE SEQUENCE [LARGE SCALE GENOMIC DNA]</scope>
    <source>
        <strain evidence="17 18">CECT 8571</strain>
    </source>
</reference>
<feature type="transmembrane region" description="Helical" evidence="15">
    <location>
        <begin position="595"/>
        <end position="618"/>
    </location>
</feature>
<dbReference type="GO" id="GO:0005886">
    <property type="term" value="C:plasma membrane"/>
    <property type="evidence" value="ECO:0007669"/>
    <property type="project" value="UniProtKB-SubCell"/>
</dbReference>
<evidence type="ECO:0000256" key="4">
    <source>
        <dbReference type="ARBA" id="ARBA00022496"/>
    </source>
</evidence>
<dbReference type="NCBIfam" id="TIGR00231">
    <property type="entry name" value="small_GTP"/>
    <property type="match status" value="1"/>
</dbReference>
<feature type="binding site" evidence="13">
    <location>
        <begin position="116"/>
        <end position="119"/>
    </location>
    <ligand>
        <name>GTP</name>
        <dbReference type="ChEBI" id="CHEBI:37565"/>
        <label>4</label>
    </ligand>
</feature>
<keyword evidence="11 15" id="KW-0472">Membrane</keyword>
<keyword evidence="3" id="KW-1003">Cell membrane</keyword>
<dbReference type="Pfam" id="PF02421">
    <property type="entry name" value="FeoB_N"/>
    <property type="match status" value="1"/>
</dbReference>
<keyword evidence="9" id="KW-0406">Ion transport</keyword>
<feature type="transmembrane region" description="Helical" evidence="15">
    <location>
        <begin position="654"/>
        <end position="676"/>
    </location>
</feature>
<dbReference type="PANTHER" id="PTHR43185:SF1">
    <property type="entry name" value="FE(2+) TRANSPORTER FEOB"/>
    <property type="match status" value="1"/>
</dbReference>
<dbReference type="InterPro" id="IPR027417">
    <property type="entry name" value="P-loop_NTPase"/>
</dbReference>
<dbReference type="SUPFAM" id="SSF52540">
    <property type="entry name" value="P-loop containing nucleoside triphosphate hydrolases"/>
    <property type="match status" value="1"/>
</dbReference>
<dbReference type="InterPro" id="IPR005225">
    <property type="entry name" value="Small_GTP-bd"/>
</dbReference>
<dbReference type="Proteomes" id="UP000559987">
    <property type="component" value="Unassembled WGS sequence"/>
</dbReference>
<dbReference type="GO" id="GO:0046872">
    <property type="term" value="F:metal ion binding"/>
    <property type="evidence" value="ECO:0007669"/>
    <property type="project" value="UniProtKB-KW"/>
</dbReference>
<feature type="transmembrane region" description="Helical" evidence="15">
    <location>
        <begin position="222"/>
        <end position="249"/>
    </location>
</feature>
<comment type="function">
    <text evidence="15">Probable transporter of a GTP-driven Fe(2+) uptake system.</text>
</comment>
<keyword evidence="5 15" id="KW-0812">Transmembrane</keyword>
<evidence type="ECO:0000256" key="10">
    <source>
        <dbReference type="ARBA" id="ARBA00023134"/>
    </source>
</evidence>
<feature type="transmembrane region" description="Helical" evidence="15">
    <location>
        <begin position="362"/>
        <end position="386"/>
    </location>
</feature>
<name>A0A839UL77_9GAMM</name>
<keyword evidence="18" id="KW-1185">Reference proteome</keyword>
<keyword evidence="14" id="KW-0460">Magnesium</keyword>
<feature type="transmembrane region" description="Helical" evidence="15">
    <location>
        <begin position="286"/>
        <end position="306"/>
    </location>
</feature>
<evidence type="ECO:0000256" key="14">
    <source>
        <dbReference type="PIRSR" id="PIRSR603373-2"/>
    </source>
</evidence>
<dbReference type="EMBL" id="JACHXZ010000001">
    <property type="protein sequence ID" value="MBB3167340.1"/>
    <property type="molecule type" value="Genomic_DNA"/>
</dbReference>
<comment type="subcellular location">
    <subcellularLocation>
        <location evidence="15">Cell inner membrane</location>
        <topology evidence="15">Multi-pass membrane protein</topology>
    </subcellularLocation>
    <subcellularLocation>
        <location evidence="1">Cell membrane</location>
        <topology evidence="1">Multi-pass membrane protein</topology>
    </subcellularLocation>
</comment>
<evidence type="ECO:0000256" key="8">
    <source>
        <dbReference type="ARBA" id="ARBA00023004"/>
    </source>
</evidence>
<evidence type="ECO:0000256" key="6">
    <source>
        <dbReference type="ARBA" id="ARBA00022741"/>
    </source>
</evidence>
<evidence type="ECO:0000256" key="7">
    <source>
        <dbReference type="ARBA" id="ARBA00022989"/>
    </source>
</evidence>
<accession>A0A839UL77</accession>
<dbReference type="InterPro" id="IPR030389">
    <property type="entry name" value="G_FEOB_dom"/>
</dbReference>
<comment type="similarity">
    <text evidence="15">Belongs to the TRAFAC class TrmE-Era-EngA-EngB-Septin-like GTPase superfamily. FeoB GTPase (TC 9.A.8) family.</text>
</comment>
<dbReference type="Pfam" id="PF07664">
    <property type="entry name" value="FeoB_C"/>
    <property type="match status" value="1"/>
</dbReference>
<keyword evidence="6 13" id="KW-0547">Nucleotide-binding</keyword>
<comment type="caution">
    <text evidence="17">The sequence shown here is derived from an EMBL/GenBank/DDBJ whole genome shotgun (WGS) entry which is preliminary data.</text>
</comment>
<feature type="transmembrane region" description="Helical" evidence="15">
    <location>
        <begin position="392"/>
        <end position="412"/>
    </location>
</feature>
<organism evidence="17 18">
    <name type="scientific">Simiduia aestuariiviva</name>
    <dbReference type="NCBI Taxonomy" id="1510459"/>
    <lineage>
        <taxon>Bacteria</taxon>
        <taxon>Pseudomonadati</taxon>
        <taxon>Pseudomonadota</taxon>
        <taxon>Gammaproteobacteria</taxon>
        <taxon>Cellvibrionales</taxon>
        <taxon>Cellvibrionaceae</taxon>
        <taxon>Simiduia</taxon>
    </lineage>
</organism>
<evidence type="ECO:0000256" key="1">
    <source>
        <dbReference type="ARBA" id="ARBA00004651"/>
    </source>
</evidence>
<feature type="domain" description="FeoB-type G" evidence="16">
    <location>
        <begin position="1"/>
        <end position="165"/>
    </location>
</feature>
<proteinExistence type="inferred from homology"/>
<keyword evidence="10 13" id="KW-0342">GTP-binding</keyword>
<evidence type="ECO:0000256" key="12">
    <source>
        <dbReference type="NCBIfam" id="TIGR00437"/>
    </source>
</evidence>
<dbReference type="AlphaFoldDB" id="A0A839UL77"/>
<keyword evidence="4 15" id="KW-0410">Iron transport</keyword>
<keyword evidence="14" id="KW-0479">Metal-binding</keyword>
<evidence type="ECO:0000256" key="9">
    <source>
        <dbReference type="ARBA" id="ARBA00023065"/>
    </source>
</evidence>
<feature type="binding site" evidence="13">
    <location>
        <begin position="8"/>
        <end position="15"/>
    </location>
    <ligand>
        <name>GTP</name>
        <dbReference type="ChEBI" id="CHEBI:37565"/>
        <label>1</label>
    </ligand>
</feature>
<dbReference type="InterPro" id="IPR003373">
    <property type="entry name" value="Fe2_transport_prot-B"/>
</dbReference>
<gene>
    <name evidence="17" type="ORF">FHS30_000516</name>
</gene>
<feature type="transmembrane region" description="Helical" evidence="15">
    <location>
        <begin position="625"/>
        <end position="642"/>
    </location>
</feature>
<evidence type="ECO:0000256" key="5">
    <source>
        <dbReference type="ARBA" id="ARBA00022692"/>
    </source>
</evidence>
<evidence type="ECO:0000256" key="11">
    <source>
        <dbReference type="ARBA" id="ARBA00023136"/>
    </source>
</evidence>
<dbReference type="RefSeq" id="WP_183907974.1">
    <property type="nucleotide sequence ID" value="NZ_JACHXZ010000001.1"/>
</dbReference>
<evidence type="ECO:0000256" key="2">
    <source>
        <dbReference type="ARBA" id="ARBA00022448"/>
    </source>
</evidence>
<keyword evidence="8 15" id="KW-0408">Iron</keyword>
<dbReference type="PANTHER" id="PTHR43185">
    <property type="entry name" value="FERROUS IRON TRANSPORT PROTEIN B"/>
    <property type="match status" value="1"/>
</dbReference>
<feature type="binding site" evidence="13">
    <location>
        <begin position="145"/>
        <end position="147"/>
    </location>
    <ligand>
        <name>GTP</name>
        <dbReference type="ChEBI" id="CHEBI:37565"/>
        <label>5</label>
    </ligand>
</feature>
<keyword evidence="2 15" id="KW-0813">Transport</keyword>
<feature type="binding site" evidence="14">
    <location>
        <position position="22"/>
    </location>
    <ligand>
        <name>Mg(2+)</name>
        <dbReference type="ChEBI" id="CHEBI:18420"/>
        <label>1</label>
    </ligand>
</feature>
<dbReference type="Gene3D" id="3.40.50.300">
    <property type="entry name" value="P-loop containing nucleotide triphosphate hydrolases"/>
    <property type="match status" value="1"/>
</dbReference>
<sequence length="694" mass="75158">MKQIALVGSPNCGKTTLFNVLTKSNQRTGNWAGVTVEQKIGEFKLDGQAVELIDLPGVHMLTDCPLSIDAKITNDYLKSSEPDAILLVLDATQLRRQAELIPQIMATGQPVVIALNMMDALADHGLELNTTELKALLGDRLIEISAAKGTGIAALNKALGNALASQPLPQDDAGAVDCSCNPLPHEPLSHSGLLAAIDRATTFTGEPTLTERIDRWLLHPALAIPSFLLVMYLLFMISVQFGAIFIDFFDIWLGSWVVEGLRWVLSSLQAPAWLIAFVADGIGAGVQLIATFIPVIGALYLCMSWLEDSGYLARAAFVIDGVMSRIGLPGQAFIPLIVGFGCNVPSVMAARSLNSISARLTTIFIAPFMSCSARLSVYVFVGSAFFPEHAGLAIFSLYLLGIIVAVGSAWLLRKTLFGRFHEPSILEMPSYRRPVWRNVFTQAGHRLHSFMMRAGKRIMLVVIVLSCLGAVKTDGSWGAPGSPDSALAWIGKKLTPVLTPIGIGEDNWQATLGLFSGLFAKEVMVGTIQTLYTNEDESGDLTSTEMPDFMGDLGLAFGSVADNGKALFGIEPEAEPDAELNLIANSPIANLFPSAWAAFCFLAFVLLYAPCVATLGAMQREAGSGWLRFSLAWSLMLSYWIASNLWQLSHLFEQPLFASLWFVLSSAVLALFYSLIVKRVRDKHLGEIQVVNLT</sequence>
<feature type="transmembrane region" description="Helical" evidence="15">
    <location>
        <begin position="326"/>
        <end position="350"/>
    </location>
</feature>
<dbReference type="GO" id="GO:0015093">
    <property type="term" value="F:ferrous iron transmembrane transporter activity"/>
    <property type="evidence" value="ECO:0007669"/>
    <property type="project" value="UniProtKB-UniRule"/>
</dbReference>
<dbReference type="NCBIfam" id="TIGR00437">
    <property type="entry name" value="feoB"/>
    <property type="match status" value="1"/>
</dbReference>
<protein>
    <recommendedName>
        <fullName evidence="12 15">Ferrous iron transport protein B</fullName>
    </recommendedName>
</protein>
<dbReference type="InterPro" id="IPR050860">
    <property type="entry name" value="FeoB_GTPase"/>
</dbReference>
<dbReference type="GO" id="GO:0005525">
    <property type="term" value="F:GTP binding"/>
    <property type="evidence" value="ECO:0007669"/>
    <property type="project" value="UniProtKB-KW"/>
</dbReference>